<feature type="coiled-coil region" evidence="8">
    <location>
        <begin position="63"/>
        <end position="112"/>
    </location>
</feature>
<comment type="similarity">
    <text evidence="3 8">Belongs to the CGR1 family.</text>
</comment>
<dbReference type="GO" id="GO:0006364">
    <property type="term" value="P:rRNA processing"/>
    <property type="evidence" value="ECO:0007669"/>
    <property type="project" value="UniProtKB-UniRule"/>
</dbReference>
<organism evidence="9 10">
    <name type="scientific">Paraglomus brasilianum</name>
    <dbReference type="NCBI Taxonomy" id="144538"/>
    <lineage>
        <taxon>Eukaryota</taxon>
        <taxon>Fungi</taxon>
        <taxon>Fungi incertae sedis</taxon>
        <taxon>Mucoromycota</taxon>
        <taxon>Glomeromycotina</taxon>
        <taxon>Glomeromycetes</taxon>
        <taxon>Paraglomerales</taxon>
        <taxon>Paraglomeraceae</taxon>
        <taxon>Paraglomus</taxon>
    </lineage>
</organism>
<feature type="non-terminal residue" evidence="9">
    <location>
        <position position="1"/>
    </location>
</feature>
<evidence type="ECO:0000256" key="1">
    <source>
        <dbReference type="ARBA" id="ARBA00004090"/>
    </source>
</evidence>
<dbReference type="Proteomes" id="UP000789739">
    <property type="component" value="Unassembled WGS sequence"/>
</dbReference>
<dbReference type="AlphaFoldDB" id="A0A9N9EBB5"/>
<proteinExistence type="inferred from homology"/>
<accession>A0A9N9EBB5</accession>
<reference evidence="9" key="1">
    <citation type="submission" date="2021-06" db="EMBL/GenBank/DDBJ databases">
        <authorList>
            <person name="Kallberg Y."/>
            <person name="Tangrot J."/>
            <person name="Rosling A."/>
        </authorList>
    </citation>
    <scope>NUCLEOTIDE SEQUENCE</scope>
    <source>
        <strain evidence="9">BR232B</strain>
    </source>
</reference>
<comment type="function">
    <text evidence="1 8">Involved in nucleolar integrity and required for processing of the pre-rRNA for the 60S ribosome subunit.</text>
</comment>
<evidence type="ECO:0000313" key="9">
    <source>
        <dbReference type="EMBL" id="CAG8669666.1"/>
    </source>
</evidence>
<name>A0A9N9EBB5_9GLOM</name>
<dbReference type="Pfam" id="PF03879">
    <property type="entry name" value="Cgr1"/>
    <property type="match status" value="1"/>
</dbReference>
<dbReference type="OrthoDB" id="277961at2759"/>
<evidence type="ECO:0000256" key="4">
    <source>
        <dbReference type="ARBA" id="ARBA00022517"/>
    </source>
</evidence>
<keyword evidence="6 8" id="KW-0175">Coiled coil</keyword>
<evidence type="ECO:0000256" key="8">
    <source>
        <dbReference type="RuleBase" id="RU363084"/>
    </source>
</evidence>
<gene>
    <name evidence="9" type="ORF">PBRASI_LOCUS11235</name>
</gene>
<evidence type="ECO:0000256" key="3">
    <source>
        <dbReference type="ARBA" id="ARBA00007869"/>
    </source>
</evidence>
<sequence length="125" mass="14902">NMSPTNILDDVNLTAVQSLKRTPVTARRVSGKIWKNPKLATRRSQMSKSLRKTWDQRVQERKEREALKLIEKEIKDREEAKKQQRKEAILKKKKAQEERERLEHLAAVYSAKKMKRLKKRLGRRK</sequence>
<evidence type="ECO:0000313" key="10">
    <source>
        <dbReference type="Proteomes" id="UP000789739"/>
    </source>
</evidence>
<dbReference type="EMBL" id="CAJVPI010004726">
    <property type="protein sequence ID" value="CAG8669666.1"/>
    <property type="molecule type" value="Genomic_DNA"/>
</dbReference>
<keyword evidence="10" id="KW-1185">Reference proteome</keyword>
<keyword evidence="4 8" id="KW-0690">Ribosome biogenesis</keyword>
<comment type="subcellular location">
    <subcellularLocation>
        <location evidence="2 8">Nucleus</location>
        <location evidence="2 8">Nucleolus</location>
    </subcellularLocation>
</comment>
<protein>
    <recommendedName>
        <fullName evidence="8">rRNA-processing protein</fullName>
    </recommendedName>
</protein>
<dbReference type="InterPro" id="IPR005579">
    <property type="entry name" value="Cgr1-like"/>
</dbReference>
<evidence type="ECO:0000256" key="5">
    <source>
        <dbReference type="ARBA" id="ARBA00022552"/>
    </source>
</evidence>
<evidence type="ECO:0000256" key="7">
    <source>
        <dbReference type="ARBA" id="ARBA00023242"/>
    </source>
</evidence>
<keyword evidence="7 8" id="KW-0539">Nucleus</keyword>
<comment type="caution">
    <text evidence="9">The sequence shown here is derived from an EMBL/GenBank/DDBJ whole genome shotgun (WGS) entry which is preliminary data.</text>
</comment>
<dbReference type="GO" id="GO:0005730">
    <property type="term" value="C:nucleolus"/>
    <property type="evidence" value="ECO:0007669"/>
    <property type="project" value="UniProtKB-SubCell"/>
</dbReference>
<evidence type="ECO:0000256" key="2">
    <source>
        <dbReference type="ARBA" id="ARBA00004604"/>
    </source>
</evidence>
<keyword evidence="5 8" id="KW-0698">rRNA processing</keyword>
<evidence type="ECO:0000256" key="6">
    <source>
        <dbReference type="ARBA" id="ARBA00023054"/>
    </source>
</evidence>